<evidence type="ECO:0000313" key="3">
    <source>
        <dbReference type="Proteomes" id="UP000077961"/>
    </source>
</evidence>
<proteinExistence type="predicted"/>
<dbReference type="Proteomes" id="UP000077961">
    <property type="component" value="Unassembled WGS sequence"/>
</dbReference>
<organism evidence="2 4">
    <name type="scientific">Paraburkholderia ginsengiterrae</name>
    <dbReference type="NCBI Taxonomy" id="1462993"/>
    <lineage>
        <taxon>Bacteria</taxon>
        <taxon>Pseudomonadati</taxon>
        <taxon>Pseudomonadota</taxon>
        <taxon>Betaproteobacteria</taxon>
        <taxon>Burkholderiales</taxon>
        <taxon>Burkholderiaceae</taxon>
        <taxon>Paraburkholderia</taxon>
    </lineage>
</organism>
<accession>A0A1A9N8T0</accession>
<evidence type="ECO:0000313" key="4">
    <source>
        <dbReference type="Proteomes" id="UP000078116"/>
    </source>
</evidence>
<protein>
    <recommendedName>
        <fullName evidence="5">FAD/NAD(P)-binding domain-containing protein</fullName>
    </recommendedName>
</protein>
<evidence type="ECO:0000313" key="2">
    <source>
        <dbReference type="EMBL" id="OAJ61081.1"/>
    </source>
</evidence>
<keyword evidence="3" id="KW-1185">Reference proteome</keyword>
<dbReference type="Proteomes" id="UP000078116">
    <property type="component" value="Unassembled WGS sequence"/>
</dbReference>
<dbReference type="EMBL" id="LXKA01000221">
    <property type="protein sequence ID" value="OAJ61081.1"/>
    <property type="molecule type" value="Genomic_DNA"/>
</dbReference>
<evidence type="ECO:0008006" key="5">
    <source>
        <dbReference type="Google" id="ProtNLM"/>
    </source>
</evidence>
<dbReference type="EMBL" id="LXJZ01000198">
    <property type="protein sequence ID" value="OAJ54896.1"/>
    <property type="molecule type" value="Genomic_DNA"/>
</dbReference>
<dbReference type="STRING" id="1462993.A6V36_08655"/>
<sequence>MRRKVVDTAYLEGTVPATSAPPFEVADGVRCVPAGDVTRITERPERFVVIGAGKTALDTCVWLLEQFAMLGVIEALIGSDAEKNRLCPPIAY</sequence>
<evidence type="ECO:0000313" key="1">
    <source>
        <dbReference type="EMBL" id="OAJ54896.1"/>
    </source>
</evidence>
<comment type="caution">
    <text evidence="2">The sequence shown here is derived from an EMBL/GenBank/DDBJ whole genome shotgun (WGS) entry which is preliminary data.</text>
</comment>
<reference evidence="3 4" key="1">
    <citation type="submission" date="2016-04" db="EMBL/GenBank/DDBJ databases">
        <title>Reclassification of Paraburkholderia panaciterrae (Farh et al. 2015) Dobritsa &amp; Samadpour 2016 as a later homotypic synonym of Paraburkholderia ginsengiterrae (Farh et al. 2015) Dobritsa &amp; Samadpour 2016.</title>
        <authorList>
            <person name="Dobritsa A.P."/>
            <person name="Kutumbaka K."/>
            <person name="Samadpour M."/>
        </authorList>
    </citation>
    <scope>NUCLEOTIDE SEQUENCE [LARGE SCALE GENOMIC DNA]</scope>
    <source>
        <strain evidence="2 4">DCY85</strain>
        <strain evidence="1 3">DCY85-1</strain>
    </source>
</reference>
<dbReference type="RefSeq" id="WP_064270444.1">
    <property type="nucleotide sequence ID" value="NZ_LXJZ01000198.1"/>
</dbReference>
<gene>
    <name evidence="1" type="ORF">A6V36_08655</name>
    <name evidence="2" type="ORF">A6V37_02990</name>
</gene>
<dbReference type="OrthoDB" id="9773233at2"/>
<dbReference type="AlphaFoldDB" id="A0A1A9N8T0"/>
<name>A0A1A9N8T0_9BURK</name>